<gene>
    <name evidence="3" type="ORF">ACFQDL_18095</name>
</gene>
<feature type="domain" description="Water stress and hypersensitive response" evidence="2">
    <location>
        <begin position="31"/>
        <end position="151"/>
    </location>
</feature>
<keyword evidence="1" id="KW-0732">Signal</keyword>
<dbReference type="InterPro" id="IPR013990">
    <property type="entry name" value="WHy-dom"/>
</dbReference>
<sequence length="154" mass="16952">MRILQRALLFAWLLVLAGCATLQTDFEKPTVSVTSFRALPSDGMVPRFEIGLHVINPNRTALDIEGMTYSVALEGRRLLNGVANDLPVVPAYGEADIRVLTTADLLSGFRLLADLMRTQRDTVSYELNARLDLGRFLPYVDIVESGEVSLTGGR</sequence>
<protein>
    <submittedName>
        <fullName evidence="3">LEA type 2 family protein</fullName>
    </submittedName>
</protein>
<dbReference type="PROSITE" id="PS51257">
    <property type="entry name" value="PROKAR_LIPOPROTEIN"/>
    <property type="match status" value="1"/>
</dbReference>
<feature type="chain" id="PRO_5046714461" evidence="1">
    <location>
        <begin position="23"/>
        <end position="154"/>
    </location>
</feature>
<feature type="signal peptide" evidence="1">
    <location>
        <begin position="1"/>
        <end position="22"/>
    </location>
</feature>
<evidence type="ECO:0000256" key="1">
    <source>
        <dbReference type="SAM" id="SignalP"/>
    </source>
</evidence>
<dbReference type="SMART" id="SM00769">
    <property type="entry name" value="WHy"/>
    <property type="match status" value="1"/>
</dbReference>
<dbReference type="Pfam" id="PF03168">
    <property type="entry name" value="LEA_2"/>
    <property type="match status" value="1"/>
</dbReference>
<dbReference type="InterPro" id="IPR004864">
    <property type="entry name" value="LEA_2"/>
</dbReference>
<evidence type="ECO:0000259" key="2">
    <source>
        <dbReference type="SMART" id="SM00769"/>
    </source>
</evidence>
<organism evidence="3 4">
    <name type="scientific">Marinobacterium aestuariivivens</name>
    <dbReference type="NCBI Taxonomy" id="1698799"/>
    <lineage>
        <taxon>Bacteria</taxon>
        <taxon>Pseudomonadati</taxon>
        <taxon>Pseudomonadota</taxon>
        <taxon>Gammaproteobacteria</taxon>
        <taxon>Oceanospirillales</taxon>
        <taxon>Oceanospirillaceae</taxon>
        <taxon>Marinobacterium</taxon>
    </lineage>
</organism>
<reference evidence="4" key="1">
    <citation type="journal article" date="2019" name="Int. J. Syst. Evol. Microbiol.">
        <title>The Global Catalogue of Microorganisms (GCM) 10K type strain sequencing project: providing services to taxonomists for standard genome sequencing and annotation.</title>
        <authorList>
            <consortium name="The Broad Institute Genomics Platform"/>
            <consortium name="The Broad Institute Genome Sequencing Center for Infectious Disease"/>
            <person name="Wu L."/>
            <person name="Ma J."/>
        </authorList>
    </citation>
    <scope>NUCLEOTIDE SEQUENCE [LARGE SCALE GENOMIC DNA]</scope>
    <source>
        <strain evidence="4">NBRC 111756</strain>
    </source>
</reference>
<proteinExistence type="predicted"/>
<comment type="caution">
    <text evidence="3">The sequence shown here is derived from an EMBL/GenBank/DDBJ whole genome shotgun (WGS) entry which is preliminary data.</text>
</comment>
<dbReference type="EMBL" id="JBHSWE010000001">
    <property type="protein sequence ID" value="MFC6671762.1"/>
    <property type="molecule type" value="Genomic_DNA"/>
</dbReference>
<evidence type="ECO:0000313" key="3">
    <source>
        <dbReference type="EMBL" id="MFC6671762.1"/>
    </source>
</evidence>
<keyword evidence="4" id="KW-1185">Reference proteome</keyword>
<evidence type="ECO:0000313" key="4">
    <source>
        <dbReference type="Proteomes" id="UP001596422"/>
    </source>
</evidence>
<dbReference type="Gene3D" id="2.60.40.1820">
    <property type="match status" value="1"/>
</dbReference>
<dbReference type="SUPFAM" id="SSF117070">
    <property type="entry name" value="LEA14-like"/>
    <property type="match status" value="1"/>
</dbReference>
<name>A0ABW2A2V7_9GAMM</name>
<dbReference type="Proteomes" id="UP001596422">
    <property type="component" value="Unassembled WGS sequence"/>
</dbReference>
<dbReference type="RefSeq" id="WP_379910254.1">
    <property type="nucleotide sequence ID" value="NZ_JBHSWE010000001.1"/>
</dbReference>
<accession>A0ABW2A2V7</accession>